<dbReference type="Proteomes" id="UP000677668">
    <property type="component" value="Chromosome 2"/>
</dbReference>
<evidence type="ECO:0000256" key="1">
    <source>
        <dbReference type="ARBA" id="ARBA00003041"/>
    </source>
</evidence>
<feature type="coiled-coil region" evidence="12">
    <location>
        <begin position="20"/>
        <end position="58"/>
    </location>
</feature>
<evidence type="ECO:0000256" key="2">
    <source>
        <dbReference type="ARBA" id="ARBA00004496"/>
    </source>
</evidence>
<dbReference type="NCBIfam" id="TIGR02499">
    <property type="entry name" value="HrpE_YscL_not"/>
    <property type="match status" value="1"/>
</dbReference>
<dbReference type="Pfam" id="PF02108">
    <property type="entry name" value="FliH"/>
    <property type="match status" value="1"/>
</dbReference>
<evidence type="ECO:0000259" key="13">
    <source>
        <dbReference type="Pfam" id="PF02108"/>
    </source>
</evidence>
<keyword evidence="15" id="KW-1185">Reference proteome</keyword>
<evidence type="ECO:0000256" key="3">
    <source>
        <dbReference type="ARBA" id="ARBA00006602"/>
    </source>
</evidence>
<keyword evidence="5" id="KW-0813">Transport</keyword>
<keyword evidence="7" id="KW-1005">Bacterial flagellum biogenesis</keyword>
<organism evidence="14 15">
    <name type="scientific">Chloracidobacterium sp. N</name>
    <dbReference type="NCBI Taxonomy" id="2821540"/>
    <lineage>
        <taxon>Bacteria</taxon>
        <taxon>Pseudomonadati</taxon>
        <taxon>Acidobacteriota</taxon>
        <taxon>Terriglobia</taxon>
        <taxon>Terriglobales</taxon>
        <taxon>Acidobacteriaceae</taxon>
        <taxon>Chloracidobacterium</taxon>
        <taxon>Chloracidobacterium aggregatum</taxon>
    </lineage>
</organism>
<reference evidence="14 15" key="1">
    <citation type="submission" date="2021-03" db="EMBL/GenBank/DDBJ databases">
        <title>Genomic and phenotypic characterization of Chloracidobacterium isolates provides evidence for multiple species.</title>
        <authorList>
            <person name="Saini M.K."/>
            <person name="Costas A.M.G."/>
            <person name="Tank M."/>
            <person name="Bryant D.A."/>
        </authorList>
    </citation>
    <scope>NUCLEOTIDE SEQUENCE [LARGE SCALE GENOMIC DNA]</scope>
    <source>
        <strain evidence="14 15">N</strain>
    </source>
</reference>
<dbReference type="SUPFAM" id="SSF160527">
    <property type="entry name" value="V-type ATPase subunit E-like"/>
    <property type="match status" value="1"/>
</dbReference>
<gene>
    <name evidence="14" type="primary">sctL</name>
    <name evidence="14" type="ORF">J8C05_13945</name>
</gene>
<evidence type="ECO:0000313" key="15">
    <source>
        <dbReference type="Proteomes" id="UP000677668"/>
    </source>
</evidence>
<evidence type="ECO:0000256" key="11">
    <source>
        <dbReference type="ARBA" id="ARBA00040494"/>
    </source>
</evidence>
<keyword evidence="6" id="KW-0963">Cytoplasm</keyword>
<dbReference type="PANTHER" id="PTHR34982">
    <property type="entry name" value="YOP PROTEINS TRANSLOCATION PROTEIN L"/>
    <property type="match status" value="1"/>
</dbReference>
<comment type="similarity">
    <text evidence="10">Belongs to the SctL stator family.</text>
</comment>
<evidence type="ECO:0000256" key="5">
    <source>
        <dbReference type="ARBA" id="ARBA00022448"/>
    </source>
</evidence>
<sequence length="215" mass="24108">MLVVKPSVPELIPLTGGIVKRAVVEARAEARRLVREAQAEADRRIAEAQAEVERIRAEAWKAGYEAGLAEFTTRLLDLQHRREALLTQAEQEVLRLALRVAGKIVGRELEVQETTLLDIVRTAMRNLRQASTVTICVNPADVPRLERHREAIETLRRGQFVNIVPDTRVSVGGCILESESGIVDAQLDTQLRVIEQALLEMHAMQRREARQSSPE</sequence>
<evidence type="ECO:0000256" key="9">
    <source>
        <dbReference type="ARBA" id="ARBA00023225"/>
    </source>
</evidence>
<evidence type="ECO:0000256" key="8">
    <source>
        <dbReference type="ARBA" id="ARBA00022927"/>
    </source>
</evidence>
<dbReference type="InterPro" id="IPR012842">
    <property type="entry name" value="T3SS_SctL/SctL2"/>
</dbReference>
<comment type="function">
    <text evidence="1">Needed for flagellar regrowth and assembly.</text>
</comment>
<name>A0ABX8B4U4_9BACT</name>
<evidence type="ECO:0000256" key="7">
    <source>
        <dbReference type="ARBA" id="ARBA00022795"/>
    </source>
</evidence>
<dbReference type="RefSeq" id="WP_211423362.1">
    <property type="nucleotide sequence ID" value="NZ_CP072643.1"/>
</dbReference>
<dbReference type="InterPro" id="IPR051472">
    <property type="entry name" value="T3SS_Stator/FliH"/>
</dbReference>
<keyword evidence="12" id="KW-0175">Coiled coil</keyword>
<evidence type="ECO:0000256" key="10">
    <source>
        <dbReference type="ARBA" id="ARBA00024335"/>
    </source>
</evidence>
<feature type="domain" description="Flagellar assembly protein FliH/Type III secretion system HrpE" evidence="13">
    <location>
        <begin position="70"/>
        <end position="192"/>
    </location>
</feature>
<evidence type="ECO:0000313" key="14">
    <source>
        <dbReference type="EMBL" id="QUV95122.1"/>
    </source>
</evidence>
<proteinExistence type="inferred from homology"/>
<dbReference type="PANTHER" id="PTHR34982:SF1">
    <property type="entry name" value="FLAGELLAR ASSEMBLY PROTEIN FLIH"/>
    <property type="match status" value="1"/>
</dbReference>
<evidence type="ECO:0000256" key="4">
    <source>
        <dbReference type="ARBA" id="ARBA00016507"/>
    </source>
</evidence>
<comment type="similarity">
    <text evidence="3">Belongs to the FliH family.</text>
</comment>
<accession>A0ABX8B4U4</accession>
<comment type="subcellular location">
    <subcellularLocation>
        <location evidence="2">Cytoplasm</location>
    </subcellularLocation>
</comment>
<dbReference type="EMBL" id="CP072643">
    <property type="protein sequence ID" value="QUV95122.1"/>
    <property type="molecule type" value="Genomic_DNA"/>
</dbReference>
<keyword evidence="9" id="KW-1006">Bacterial flagellum protein export</keyword>
<protein>
    <recommendedName>
        <fullName evidence="4">Flagellar assembly protein FliH</fullName>
    </recommendedName>
    <alternativeName>
        <fullName evidence="11">Type 3 secretion system stator protein</fullName>
    </alternativeName>
</protein>
<evidence type="ECO:0000256" key="12">
    <source>
        <dbReference type="SAM" id="Coils"/>
    </source>
</evidence>
<keyword evidence="8" id="KW-0653">Protein transport</keyword>
<evidence type="ECO:0000256" key="6">
    <source>
        <dbReference type="ARBA" id="ARBA00022490"/>
    </source>
</evidence>
<dbReference type="InterPro" id="IPR018035">
    <property type="entry name" value="Flagellar_FliH/T3SS_HrpE"/>
</dbReference>